<keyword evidence="2" id="KW-1185">Reference proteome</keyword>
<dbReference type="InterPro" id="IPR051200">
    <property type="entry name" value="Host-pathogen_enzymatic-act"/>
</dbReference>
<protein>
    <recommendedName>
        <fullName evidence="3">YncE family protein</fullName>
    </recommendedName>
</protein>
<proteinExistence type="predicted"/>
<dbReference type="InterPro" id="IPR011964">
    <property type="entry name" value="YVTN_b-propeller_repeat"/>
</dbReference>
<accession>A0A1E5P286</accession>
<evidence type="ECO:0000313" key="2">
    <source>
        <dbReference type="Proteomes" id="UP000095759"/>
    </source>
</evidence>
<dbReference type="InterPro" id="IPR015943">
    <property type="entry name" value="WD40/YVTN_repeat-like_dom_sf"/>
</dbReference>
<sequence>MKMTTTEKPCVVATIPVGTEPVGVAADVHDHVFVTNSGDHTLSVIDALTNTVTATINVGLRPESVATDPQFGIYVANGGFGTVSVLDRFHTVIATINVGGPPSILHPPSHVVGVAVDHFLSRAYVTSRSHHRVAVIGISGELPTAAHNFVPVDGPLGVAVDSASHRVYVTQPDWDTVSVLDAATSGVIAAIPVGQHPMGISIDSQRRRAYVANNGFKTVSVLDIVTGAVADIEVGVRPLGVAVDLRGDAYVTHSDGTVKVIDAESSSVSATIPVGSQPDGVAFEPHSNRLYVANRGDGTVSAMDLARS</sequence>
<organism evidence="1 2">
    <name type="scientific">Streptomyces agglomeratus</name>
    <dbReference type="NCBI Taxonomy" id="285458"/>
    <lineage>
        <taxon>Bacteria</taxon>
        <taxon>Bacillati</taxon>
        <taxon>Actinomycetota</taxon>
        <taxon>Actinomycetes</taxon>
        <taxon>Kitasatosporales</taxon>
        <taxon>Streptomycetaceae</taxon>
        <taxon>Streptomyces</taxon>
    </lineage>
</organism>
<dbReference type="PANTHER" id="PTHR47197">
    <property type="entry name" value="PROTEIN NIRF"/>
    <property type="match status" value="1"/>
</dbReference>
<dbReference type="Gene3D" id="2.130.10.10">
    <property type="entry name" value="YVTN repeat-like/Quinoprotein amine dehydrogenase"/>
    <property type="match status" value="2"/>
</dbReference>
<dbReference type="InterPro" id="IPR011048">
    <property type="entry name" value="Haem_d1_sf"/>
</dbReference>
<evidence type="ECO:0000313" key="1">
    <source>
        <dbReference type="EMBL" id="OEJ23474.1"/>
    </source>
</evidence>
<dbReference type="EMBL" id="MEHJ01000001">
    <property type="protein sequence ID" value="OEJ23474.1"/>
    <property type="molecule type" value="Genomic_DNA"/>
</dbReference>
<dbReference type="PANTHER" id="PTHR47197:SF3">
    <property type="entry name" value="DIHYDRO-HEME D1 DEHYDROGENASE"/>
    <property type="match status" value="1"/>
</dbReference>
<reference evidence="1 2" key="1">
    <citation type="submission" date="2016-08" db="EMBL/GenBank/DDBJ databases">
        <title>Complete genome sequence of Streptomyces agglomeratus strain 6-3-2, a novel anti-MRSA actinomycete isolated from Wuli of Tebit, China.</title>
        <authorList>
            <person name="Chen X."/>
        </authorList>
    </citation>
    <scope>NUCLEOTIDE SEQUENCE [LARGE SCALE GENOMIC DNA]</scope>
    <source>
        <strain evidence="1 2">6-3-2</strain>
    </source>
</reference>
<gene>
    <name evidence="1" type="ORF">AS594_02185</name>
</gene>
<name>A0A1E5P286_9ACTN</name>
<evidence type="ECO:0008006" key="3">
    <source>
        <dbReference type="Google" id="ProtNLM"/>
    </source>
</evidence>
<dbReference type="AlphaFoldDB" id="A0A1E5P286"/>
<dbReference type="SUPFAM" id="SSF51004">
    <property type="entry name" value="C-terminal (heme d1) domain of cytochrome cd1-nitrite reductase"/>
    <property type="match status" value="1"/>
</dbReference>
<comment type="caution">
    <text evidence="1">The sequence shown here is derived from an EMBL/GenBank/DDBJ whole genome shotgun (WGS) entry which is preliminary data.</text>
</comment>
<dbReference type="Proteomes" id="UP000095759">
    <property type="component" value="Unassembled WGS sequence"/>
</dbReference>
<dbReference type="NCBIfam" id="TIGR02276">
    <property type="entry name" value="beta_rpt_yvtn"/>
    <property type="match status" value="3"/>
</dbReference>